<dbReference type="InterPro" id="IPR013113">
    <property type="entry name" value="SIP_FAD-bd"/>
</dbReference>
<dbReference type="InterPro" id="IPR017927">
    <property type="entry name" value="FAD-bd_FR_type"/>
</dbReference>
<dbReference type="RefSeq" id="WP_151422903.1">
    <property type="nucleotide sequence ID" value="NZ_WBJX01000001.1"/>
</dbReference>
<dbReference type="OrthoDB" id="9814826at2"/>
<dbReference type="Proteomes" id="UP000490386">
    <property type="component" value="Unassembled WGS sequence"/>
</dbReference>
<evidence type="ECO:0000259" key="1">
    <source>
        <dbReference type="PROSITE" id="PS51384"/>
    </source>
</evidence>
<dbReference type="PANTHER" id="PTHR30157:SF0">
    <property type="entry name" value="NADPH-DEPENDENT FERRIC-CHELATE REDUCTASE"/>
    <property type="match status" value="1"/>
</dbReference>
<name>A0A7J5B8T6_9MICO</name>
<dbReference type="InterPro" id="IPR039374">
    <property type="entry name" value="SIP_fam"/>
</dbReference>
<feature type="domain" description="FAD-binding FR-type" evidence="1">
    <location>
        <begin position="13"/>
        <end position="137"/>
    </location>
</feature>
<gene>
    <name evidence="2" type="ORF">F8O03_05335</name>
</gene>
<sequence>MTDAVIQKPRKRGPTVRLTVVRTERLSRSLVRVHFSGADLDDFDLEHADTYLKLHFGEGVGELELPFDLQELRATLPIDQVPVRRTYTVRGIDRASGTVSVDFVVHGDAGVAGPWARDAEPGDVIVASTPHGAYSPLPDSDWHLICGDESALPAIARTLEAMPADAKGAVLLEVAGDEDHIPLGAPTGVAVTWIHRGEHGGYDRQLLAAAVEELDLPDGRVQVFAHGEREQMKRLRKNFSARGIDRSQLSLSGYWAAGRTEDAFQSEKREPVGQIF</sequence>
<dbReference type="AlphaFoldDB" id="A0A7J5B8T6"/>
<dbReference type="InterPro" id="IPR039261">
    <property type="entry name" value="FNR_nucleotide-bd"/>
</dbReference>
<dbReference type="Gene3D" id="3.40.50.80">
    <property type="entry name" value="Nucleotide-binding domain of ferredoxin-NADP reductase (FNR) module"/>
    <property type="match status" value="1"/>
</dbReference>
<keyword evidence="3" id="KW-1185">Reference proteome</keyword>
<comment type="caution">
    <text evidence="2">The sequence shown here is derived from an EMBL/GenBank/DDBJ whole genome shotgun (WGS) entry which is preliminary data.</text>
</comment>
<dbReference type="PROSITE" id="PS51384">
    <property type="entry name" value="FAD_FR"/>
    <property type="match status" value="1"/>
</dbReference>
<evidence type="ECO:0000313" key="3">
    <source>
        <dbReference type="Proteomes" id="UP000490386"/>
    </source>
</evidence>
<dbReference type="CDD" id="cd06193">
    <property type="entry name" value="siderophore_interacting"/>
    <property type="match status" value="1"/>
</dbReference>
<evidence type="ECO:0000313" key="2">
    <source>
        <dbReference type="EMBL" id="KAB1639740.1"/>
    </source>
</evidence>
<dbReference type="PANTHER" id="PTHR30157">
    <property type="entry name" value="FERRIC REDUCTASE, NADPH-DEPENDENT"/>
    <property type="match status" value="1"/>
</dbReference>
<dbReference type="SUPFAM" id="SSF63380">
    <property type="entry name" value="Riboflavin synthase domain-like"/>
    <property type="match status" value="1"/>
</dbReference>
<protein>
    <submittedName>
        <fullName evidence="2">Siderophore-interacting protein</fullName>
    </submittedName>
</protein>
<proteinExistence type="predicted"/>
<organism evidence="2 3">
    <name type="scientific">Pseudoclavibacter terrae</name>
    <dbReference type="NCBI Taxonomy" id="1530195"/>
    <lineage>
        <taxon>Bacteria</taxon>
        <taxon>Bacillati</taxon>
        <taxon>Actinomycetota</taxon>
        <taxon>Actinomycetes</taxon>
        <taxon>Micrococcales</taxon>
        <taxon>Microbacteriaceae</taxon>
        <taxon>Pseudoclavibacter</taxon>
    </lineage>
</organism>
<dbReference type="InterPro" id="IPR017938">
    <property type="entry name" value="Riboflavin_synthase-like_b-brl"/>
</dbReference>
<accession>A0A7J5B8T6</accession>
<reference evidence="2 3" key="1">
    <citation type="submission" date="2019-09" db="EMBL/GenBank/DDBJ databases">
        <title>Phylogeny of genus Pseudoclavibacter and closely related genus.</title>
        <authorList>
            <person name="Li Y."/>
        </authorList>
    </citation>
    <scope>NUCLEOTIDE SEQUENCE [LARGE SCALE GENOMIC DNA]</scope>
    <source>
        <strain evidence="2 3">THG-MD12</strain>
    </source>
</reference>
<dbReference type="InterPro" id="IPR007037">
    <property type="entry name" value="SIP_rossman_dom"/>
</dbReference>
<dbReference type="Gene3D" id="2.40.30.10">
    <property type="entry name" value="Translation factors"/>
    <property type="match status" value="1"/>
</dbReference>
<dbReference type="Pfam" id="PF04954">
    <property type="entry name" value="SIP"/>
    <property type="match status" value="1"/>
</dbReference>
<dbReference type="GO" id="GO:0016491">
    <property type="term" value="F:oxidoreductase activity"/>
    <property type="evidence" value="ECO:0007669"/>
    <property type="project" value="InterPro"/>
</dbReference>
<dbReference type="Pfam" id="PF08021">
    <property type="entry name" value="FAD_binding_9"/>
    <property type="match status" value="1"/>
</dbReference>
<dbReference type="EMBL" id="WBJX01000001">
    <property type="protein sequence ID" value="KAB1639740.1"/>
    <property type="molecule type" value="Genomic_DNA"/>
</dbReference>